<name>A0AA89BWX7_PINIB</name>
<accession>A0AA89BWX7</accession>
<gene>
    <name evidence="2" type="ORF">FSP39_009661</name>
</gene>
<dbReference type="InterPro" id="IPR011049">
    <property type="entry name" value="Serralysin-like_metalloprot_C"/>
</dbReference>
<feature type="region of interest" description="Disordered" evidence="1">
    <location>
        <begin position="1437"/>
        <end position="1478"/>
    </location>
</feature>
<comment type="caution">
    <text evidence="2">The sequence shown here is derived from an EMBL/GenBank/DDBJ whole genome shotgun (WGS) entry which is preliminary data.</text>
</comment>
<feature type="region of interest" description="Disordered" evidence="1">
    <location>
        <begin position="691"/>
        <end position="711"/>
    </location>
</feature>
<protein>
    <submittedName>
        <fullName evidence="2">Uncharacterized protein</fullName>
    </submittedName>
</protein>
<dbReference type="SUPFAM" id="SSF51120">
    <property type="entry name" value="beta-Roll"/>
    <property type="match status" value="1"/>
</dbReference>
<feature type="compositionally biased region" description="Low complexity" evidence="1">
    <location>
        <begin position="144"/>
        <end position="163"/>
    </location>
</feature>
<dbReference type="Proteomes" id="UP001186944">
    <property type="component" value="Unassembled WGS sequence"/>
</dbReference>
<sequence>MQKLHLMNSTSLGPKHKTARDYSRSYDSRPKPGCRSCFVNGRTFAGESYFNYTENCDFYRCTCECSGKYTCENSTLRNCRARGQLTSGHTVSKGCKDCNVEGVLFPGGQDFDYRRGCREMTGCTCNCDGSWTCQTDVKQCQSDSSISRSSSSSSSSYSYTSSSGQRTAQGVSQRSRGGTLVGDIKRSDCTPCNVNGRTIQPESTFEHQSGCFKYDKCICRCNGYWDCPAETARDICGQGGGGGVVSAERSDCRTCNVFGSIKVGGTQFTYRNNCEEWRGCRCNCDGSWNCASADYSWSCENICKKCSINGTEYDGNTDFVYRDGCITYNPCRCNCDGSWNCPPESGAWTCSDSCTECKVDGKTFAGNSKFRLRRDCWEWDQCDCNCNGSWNCPKENARWVCQQRCLQCSVDNQKFDGGKPFQLQRGCWQFNCDCNCDGSFNCPAERTVDTCRVNMATGCNYCSINGKKYDGNTRFSHTDGCIEYKDCTCNCDGSWECPGRMAVNKCDVNAGTGCRYCEVNGVRFEGNSRFQLTRDCFKTECSCRCDGSWQCSTRSSYVCGDVNTQGGCKDCYALDTAECRTCTVNGQDYAPRSSFNLQVGCQVYRCQCTCRGLPSCQLGRDQLCNTVASEITTTVVGGGGSGVVVGSGGSGRTVVSGGGSTLITGGGSRTVVSGGGSRTLVSGGGSRTLVSGGGSRTVVSGGGSRTVVSGGDSRTLVTGGGSRTVVSGGSTGRTVVVVRGNPGTVTTGTSTVERRVVVQPGGSSRTVVAGGNIGTGSVIRRVVSGGGGSYVVTGGGSSGGSTSEVIRRIITDSRYPTGGVYPDQGGVGVAQDGACLYCVVDGKRHPGGTSFDYKRGCIRYRCQCNCRGYAMCRATSLTDCYPNAECKQCQVEGKTYQANSRFTFEENCNRVSCRCGCDGSAVCVRSPIPNCQNNLGCRECVYDGVRRAVYEKFYIENTCERTLCQCECNGQVTCSAPVRTCENPDPGTSCMGCTLNGVYYRGGSSFDFVHGPWKFPCTCDCNGRYTCDRSRAEYLDDESDGERCKTCVVDGRSYQGDSKFTRQQQCYEYRCQCNCDGSHECVSSGVYVCGRGRGTQTGSRTTGTGRGGSSVTRTTVTETRTNTSTSSNTGSSSSRSRVTTSGNKNCQYCNISDKQYPPDQPFIIERGCNRYRCQCYCTGRYGCRVGEKICDDAGRRLDRGSTTSRTSGSRSNSNSTRTSTSSRTSTTRTSTTSTSTRTQFTYETRQGSIVSSEPLGSDGCRSCRTDRQRYRSNSDFELDDGCKRFRCRCNCDGSWECPRQIPRNICSNNQTQPTSSRTGSNCQQCSVRGEKFEPNQEFLLRYDSCRSLRCDCACDGTYTCGRDIVNTCDTTGTGGCRKCVVGDESFAPNSRFTYRDDTYQYNCDCSCDGSYNCPAERTIPLSDVALIGGITGNRGQDSTVVTSSTSRQTVQTSQTITRDSDVKSGGGRTLSAESSRERRGRIEGVGRAYSGQPNCRYCEVDGRQYAPNQRFVFDDNCWRFSCDCNCDGSFYCPASRTQDICGSGRCRSCRRNNKEYPANTVFVVEEGCYRYSCDCSCDGSYNCPASRTIDICNGRQSPCRECDVNGRKYQPNTRFQFDENCVRYSCTCNCDGSWQCPAERSVSICNQPDQVGQCRECVAGGQRRAPNTRFQYDEGCNRYSCECKCDGSWNCPAERTQNICTGRPDRPDKGPCRECVVGRVRRAPNTRFRYDEGCYRYECVCNCDGSYNCPAERTIDLCRSLNAPQALQRCSKCEVQGKLFEGNSSFSYIDSCIEHQCECSCDGSFTCPKSLSKRVCELRQGCQNCRVKGEEYRSNTKFSFIDGCDQMQCDCRCDGSWYCPPSDTINICARGQQKCQSCHVKGTDYPGDSTFVAKEECYQYQCQCNCDGTVSCQTENKVNLCEFVDRGDMG</sequence>
<evidence type="ECO:0000256" key="1">
    <source>
        <dbReference type="SAM" id="MobiDB-lite"/>
    </source>
</evidence>
<evidence type="ECO:0000313" key="3">
    <source>
        <dbReference type="Proteomes" id="UP001186944"/>
    </source>
</evidence>
<dbReference type="EMBL" id="VSWD01000007">
    <property type="protein sequence ID" value="KAK3097439.1"/>
    <property type="molecule type" value="Genomic_DNA"/>
</dbReference>
<feature type="compositionally biased region" description="Polar residues" evidence="1">
    <location>
        <begin position="164"/>
        <end position="176"/>
    </location>
</feature>
<keyword evidence="3" id="KW-1185">Reference proteome</keyword>
<feature type="compositionally biased region" description="Basic and acidic residues" evidence="1">
    <location>
        <begin position="19"/>
        <end position="30"/>
    </location>
</feature>
<feature type="region of interest" description="Disordered" evidence="1">
    <location>
        <begin position="1"/>
        <end position="30"/>
    </location>
</feature>
<proteinExistence type="predicted"/>
<feature type="region of interest" description="Disordered" evidence="1">
    <location>
        <begin position="1194"/>
        <end position="1242"/>
    </location>
</feature>
<feature type="region of interest" description="Disordered" evidence="1">
    <location>
        <begin position="144"/>
        <end position="179"/>
    </location>
</feature>
<feature type="region of interest" description="Disordered" evidence="1">
    <location>
        <begin position="1095"/>
        <end position="1141"/>
    </location>
</feature>
<feature type="compositionally biased region" description="Low complexity" evidence="1">
    <location>
        <begin position="1438"/>
        <end position="1455"/>
    </location>
</feature>
<organism evidence="2 3">
    <name type="scientific">Pinctada imbricata</name>
    <name type="common">Atlantic pearl-oyster</name>
    <name type="synonym">Pinctada martensii</name>
    <dbReference type="NCBI Taxonomy" id="66713"/>
    <lineage>
        <taxon>Eukaryota</taxon>
        <taxon>Metazoa</taxon>
        <taxon>Spiralia</taxon>
        <taxon>Lophotrochozoa</taxon>
        <taxon>Mollusca</taxon>
        <taxon>Bivalvia</taxon>
        <taxon>Autobranchia</taxon>
        <taxon>Pteriomorphia</taxon>
        <taxon>Pterioida</taxon>
        <taxon>Pterioidea</taxon>
        <taxon>Pteriidae</taxon>
        <taxon>Pinctada</taxon>
    </lineage>
</organism>
<feature type="compositionally biased region" description="Low complexity" evidence="1">
    <location>
        <begin position="1200"/>
        <end position="1238"/>
    </location>
</feature>
<feature type="compositionally biased region" description="Gly residues" evidence="1">
    <location>
        <begin position="691"/>
        <end position="704"/>
    </location>
</feature>
<evidence type="ECO:0000313" key="2">
    <source>
        <dbReference type="EMBL" id="KAK3097439.1"/>
    </source>
</evidence>
<reference evidence="2" key="1">
    <citation type="submission" date="2019-08" db="EMBL/GenBank/DDBJ databases">
        <title>The improved chromosome-level genome for the pearl oyster Pinctada fucata martensii using PacBio sequencing and Hi-C.</title>
        <authorList>
            <person name="Zheng Z."/>
        </authorList>
    </citation>
    <scope>NUCLEOTIDE SEQUENCE</scope>
    <source>
        <strain evidence="2">ZZ-2019</strain>
        <tissue evidence="2">Adductor muscle</tissue>
    </source>
</reference>